<accession>A0A8J6E6H6</accession>
<dbReference type="EMBL" id="WNTK01014542">
    <property type="protein sequence ID" value="KAG9461994.1"/>
    <property type="molecule type" value="Genomic_DNA"/>
</dbReference>
<sequence>MVKHILSLTVEMLFELTGENYTVVNKTSSDGCRALVCDGQRRPLSPTMGPPPHPLRHEDINVQKTLELTNKMIELLTGEVPIRCQDVAVYFSMEEWEYLEGHKDLYKEAMMETRQPLPSPGNRQD</sequence>
<dbReference type="SUPFAM" id="SSF109640">
    <property type="entry name" value="KRAB domain (Kruppel-associated box)"/>
    <property type="match status" value="1"/>
</dbReference>
<keyword evidence="3" id="KW-1185">Reference proteome</keyword>
<dbReference type="OrthoDB" id="9892686at2759"/>
<organism evidence="2 3">
    <name type="scientific">Eleutherodactylus coqui</name>
    <name type="common">Puerto Rican coqui</name>
    <dbReference type="NCBI Taxonomy" id="57060"/>
    <lineage>
        <taxon>Eukaryota</taxon>
        <taxon>Metazoa</taxon>
        <taxon>Chordata</taxon>
        <taxon>Craniata</taxon>
        <taxon>Vertebrata</taxon>
        <taxon>Euteleostomi</taxon>
        <taxon>Amphibia</taxon>
        <taxon>Batrachia</taxon>
        <taxon>Anura</taxon>
        <taxon>Neobatrachia</taxon>
        <taxon>Hyloidea</taxon>
        <taxon>Eleutherodactylidae</taxon>
        <taxon>Eleutherodactylinae</taxon>
        <taxon>Eleutherodactylus</taxon>
        <taxon>Eleutherodactylus</taxon>
    </lineage>
</organism>
<evidence type="ECO:0000313" key="3">
    <source>
        <dbReference type="Proteomes" id="UP000770717"/>
    </source>
</evidence>
<dbReference type="AlphaFoldDB" id="A0A8J6E6H6"/>
<dbReference type="InterPro" id="IPR036051">
    <property type="entry name" value="KRAB_dom_sf"/>
</dbReference>
<protein>
    <recommendedName>
        <fullName evidence="1">KRAB domain-containing protein</fullName>
    </recommendedName>
</protein>
<reference evidence="2" key="1">
    <citation type="thesis" date="2020" institute="ProQuest LLC" country="789 East Eisenhower Parkway, Ann Arbor, MI, USA">
        <title>Comparative Genomics and Chromosome Evolution.</title>
        <authorList>
            <person name="Mudd A.B."/>
        </authorList>
    </citation>
    <scope>NUCLEOTIDE SEQUENCE</scope>
    <source>
        <strain evidence="2">HN-11 Male</strain>
        <tissue evidence="2">Kidney and liver</tissue>
    </source>
</reference>
<evidence type="ECO:0000259" key="1">
    <source>
        <dbReference type="PROSITE" id="PS50805"/>
    </source>
</evidence>
<gene>
    <name evidence="2" type="ORF">GDO78_015177</name>
</gene>
<dbReference type="PROSITE" id="PS50805">
    <property type="entry name" value="KRAB"/>
    <property type="match status" value="1"/>
</dbReference>
<dbReference type="Pfam" id="PF01352">
    <property type="entry name" value="KRAB"/>
    <property type="match status" value="1"/>
</dbReference>
<comment type="caution">
    <text evidence="2">The sequence shown here is derived from an EMBL/GenBank/DDBJ whole genome shotgun (WGS) entry which is preliminary data.</text>
</comment>
<dbReference type="Gene3D" id="6.10.140.140">
    <property type="match status" value="1"/>
</dbReference>
<dbReference type="CDD" id="cd07765">
    <property type="entry name" value="KRAB_A-box"/>
    <property type="match status" value="1"/>
</dbReference>
<dbReference type="InterPro" id="IPR001909">
    <property type="entry name" value="KRAB"/>
</dbReference>
<name>A0A8J6E6H6_ELECQ</name>
<proteinExistence type="predicted"/>
<feature type="domain" description="KRAB" evidence="1">
    <location>
        <begin position="82"/>
        <end position="125"/>
    </location>
</feature>
<dbReference type="Proteomes" id="UP000770717">
    <property type="component" value="Unassembled WGS sequence"/>
</dbReference>
<evidence type="ECO:0000313" key="2">
    <source>
        <dbReference type="EMBL" id="KAG9461994.1"/>
    </source>
</evidence>
<dbReference type="GO" id="GO:0006355">
    <property type="term" value="P:regulation of DNA-templated transcription"/>
    <property type="evidence" value="ECO:0007669"/>
    <property type="project" value="InterPro"/>
</dbReference>